<name>L8H0S5_ACACF</name>
<sequence>MDAPRDAQWKEEVRKRQQRHLPELKDEKHQKLFFFTSYTPSPELAAAAIEEVATSAQRRPQPQEPQRIDARGRSSSAEVMAVSTTPRPWAFKDQSLDEHQAKALARYTRRLHSGRPGRIA</sequence>
<keyword evidence="3" id="KW-1185">Reference proteome</keyword>
<evidence type="ECO:0000256" key="1">
    <source>
        <dbReference type="SAM" id="MobiDB-lite"/>
    </source>
</evidence>
<evidence type="ECO:0000313" key="2">
    <source>
        <dbReference type="EMBL" id="ELR18827.1"/>
    </source>
</evidence>
<feature type="region of interest" description="Disordered" evidence="1">
    <location>
        <begin position="1"/>
        <end position="24"/>
    </location>
</feature>
<gene>
    <name evidence="2" type="ORF">ACA1_151400</name>
</gene>
<dbReference type="RefSeq" id="XP_004340883.1">
    <property type="nucleotide sequence ID" value="XM_004340835.1"/>
</dbReference>
<dbReference type="Proteomes" id="UP000011083">
    <property type="component" value="Unassembled WGS sequence"/>
</dbReference>
<organism evidence="2 3">
    <name type="scientific">Acanthamoeba castellanii (strain ATCC 30010 / Neff)</name>
    <dbReference type="NCBI Taxonomy" id="1257118"/>
    <lineage>
        <taxon>Eukaryota</taxon>
        <taxon>Amoebozoa</taxon>
        <taxon>Discosea</taxon>
        <taxon>Longamoebia</taxon>
        <taxon>Centramoebida</taxon>
        <taxon>Acanthamoebidae</taxon>
        <taxon>Acanthamoeba</taxon>
    </lineage>
</organism>
<accession>L8H0S5</accession>
<dbReference type="KEGG" id="acan:ACA1_151400"/>
<reference evidence="2 3" key="1">
    <citation type="journal article" date="2013" name="Genome Biol.">
        <title>Genome of Acanthamoeba castellanii highlights extensive lateral gene transfer and early evolution of tyrosine kinase signaling.</title>
        <authorList>
            <person name="Clarke M."/>
            <person name="Lohan A.J."/>
            <person name="Liu B."/>
            <person name="Lagkouvardos I."/>
            <person name="Roy S."/>
            <person name="Zafar N."/>
            <person name="Bertelli C."/>
            <person name="Schilde C."/>
            <person name="Kianianmomeni A."/>
            <person name="Burglin T.R."/>
            <person name="Frech C."/>
            <person name="Turcotte B."/>
            <person name="Kopec K.O."/>
            <person name="Synnott J.M."/>
            <person name="Choo C."/>
            <person name="Paponov I."/>
            <person name="Finkler A."/>
            <person name="Soon Heng Tan C."/>
            <person name="Hutchins A.P."/>
            <person name="Weinmeier T."/>
            <person name="Rattei T."/>
            <person name="Chu J.S."/>
            <person name="Gimenez G."/>
            <person name="Irimia M."/>
            <person name="Rigden D.J."/>
            <person name="Fitzpatrick D.A."/>
            <person name="Lorenzo-Morales J."/>
            <person name="Bateman A."/>
            <person name="Chiu C.H."/>
            <person name="Tang P."/>
            <person name="Hegemann P."/>
            <person name="Fromm H."/>
            <person name="Raoult D."/>
            <person name="Greub G."/>
            <person name="Miranda-Saavedra D."/>
            <person name="Chen N."/>
            <person name="Nash P."/>
            <person name="Ginger M.L."/>
            <person name="Horn M."/>
            <person name="Schaap P."/>
            <person name="Caler L."/>
            <person name="Loftus B."/>
        </authorList>
    </citation>
    <scope>NUCLEOTIDE SEQUENCE [LARGE SCALE GENOMIC DNA]</scope>
    <source>
        <strain evidence="2 3">Neff</strain>
    </source>
</reference>
<dbReference type="AlphaFoldDB" id="L8H0S5"/>
<feature type="region of interest" description="Disordered" evidence="1">
    <location>
        <begin position="53"/>
        <end position="81"/>
    </location>
</feature>
<proteinExistence type="predicted"/>
<dbReference type="VEuPathDB" id="AmoebaDB:ACA1_151400"/>
<protein>
    <submittedName>
        <fullName evidence="2">Uncharacterized protein</fullName>
    </submittedName>
</protein>
<dbReference type="GeneID" id="14919624"/>
<evidence type="ECO:0000313" key="3">
    <source>
        <dbReference type="Proteomes" id="UP000011083"/>
    </source>
</evidence>
<dbReference type="EMBL" id="KB007942">
    <property type="protein sequence ID" value="ELR18827.1"/>
    <property type="molecule type" value="Genomic_DNA"/>
</dbReference>